<sequence>MTGAKRESAAELITELITRLLTELITELSTEPIRELRTELLRGHRPGPTVLPDRSGPAPARGVRQSAGGSGTRRGTGGPVAPTVPRAVAVNHPEDHGRAVR</sequence>
<protein>
    <submittedName>
        <fullName evidence="2">Uncharacterized protein</fullName>
    </submittedName>
</protein>
<keyword evidence="3" id="KW-1185">Reference proteome</keyword>
<feature type="compositionally biased region" description="Basic and acidic residues" evidence="1">
    <location>
        <begin position="92"/>
        <end position="101"/>
    </location>
</feature>
<dbReference type="EMBL" id="CM000913">
    <property type="protein sequence ID" value="EFG10709.1"/>
    <property type="molecule type" value="Genomic_DNA"/>
</dbReference>
<dbReference type="AlphaFoldDB" id="B5GZF1"/>
<reference evidence="2 3" key="1">
    <citation type="journal article" date="2010" name="Genome Biol. Evol.">
        <title>The sequence of a 1.8-mb bacterial linear plasmid reveals a rich evolutionary reservoir of secondary metabolic pathways.</title>
        <authorList>
            <person name="Medema M.H."/>
            <person name="Trefzer A."/>
            <person name="Kovalchuk A."/>
            <person name="van den Berg M."/>
            <person name="Mueller U."/>
            <person name="Heijne W."/>
            <person name="Wu L."/>
            <person name="Alam M.T."/>
            <person name="Ronning C.M."/>
            <person name="Nierman W.C."/>
            <person name="Bovenberg R.A.L."/>
            <person name="Breitling R."/>
            <person name="Takano E."/>
        </authorList>
    </citation>
    <scope>NUCLEOTIDE SEQUENCE [LARGE SCALE GENOMIC DNA]</scope>
    <source>
        <strain evidence="3">ATCC 27064 / DSM 738 / JCM 4710 / NBRC 13307 / NCIMB 12785 / NRRL 3585 / VKM Ac-602</strain>
    </source>
</reference>
<accession>B5GZF1</accession>
<gene>
    <name evidence="2" type="ORF">SCLAV_5642</name>
</gene>
<evidence type="ECO:0000256" key="1">
    <source>
        <dbReference type="SAM" id="MobiDB-lite"/>
    </source>
</evidence>
<feature type="compositionally biased region" description="Gly residues" evidence="1">
    <location>
        <begin position="68"/>
        <end position="78"/>
    </location>
</feature>
<feature type="region of interest" description="Disordered" evidence="1">
    <location>
        <begin position="40"/>
        <end position="101"/>
    </location>
</feature>
<name>B5GZF1_STRCL</name>
<evidence type="ECO:0000313" key="3">
    <source>
        <dbReference type="Proteomes" id="UP000002357"/>
    </source>
</evidence>
<dbReference type="Proteomes" id="UP000002357">
    <property type="component" value="Chromosome"/>
</dbReference>
<organism evidence="2 3">
    <name type="scientific">Streptomyces clavuligerus</name>
    <dbReference type="NCBI Taxonomy" id="1901"/>
    <lineage>
        <taxon>Bacteria</taxon>
        <taxon>Bacillati</taxon>
        <taxon>Actinomycetota</taxon>
        <taxon>Actinomycetes</taxon>
        <taxon>Kitasatosporales</taxon>
        <taxon>Streptomycetaceae</taxon>
        <taxon>Streptomyces</taxon>
    </lineage>
</organism>
<proteinExistence type="predicted"/>
<evidence type="ECO:0000313" key="2">
    <source>
        <dbReference type="EMBL" id="EFG10709.1"/>
    </source>
</evidence>
<feature type="compositionally biased region" description="Low complexity" evidence="1">
    <location>
        <begin position="79"/>
        <end position="90"/>
    </location>
</feature>